<dbReference type="OrthoDB" id="106674at2"/>
<evidence type="ECO:0000256" key="1">
    <source>
        <dbReference type="SAM" id="SignalP"/>
    </source>
</evidence>
<dbReference type="EMBL" id="CP042806">
    <property type="protein sequence ID" value="QEE26587.1"/>
    <property type="molecule type" value="Genomic_DNA"/>
</dbReference>
<dbReference type="KEGG" id="talb:FTW19_00330"/>
<dbReference type="Gene3D" id="3.40.50.410">
    <property type="entry name" value="von Willebrand factor, type A domain"/>
    <property type="match status" value="1"/>
</dbReference>
<organism evidence="2 3">
    <name type="scientific">Terriglobus albidus</name>
    <dbReference type="NCBI Taxonomy" id="1592106"/>
    <lineage>
        <taxon>Bacteria</taxon>
        <taxon>Pseudomonadati</taxon>
        <taxon>Acidobacteriota</taxon>
        <taxon>Terriglobia</taxon>
        <taxon>Terriglobales</taxon>
        <taxon>Acidobacteriaceae</taxon>
        <taxon>Terriglobus</taxon>
    </lineage>
</organism>
<proteinExistence type="predicted"/>
<dbReference type="RefSeq" id="WP_147645725.1">
    <property type="nucleotide sequence ID" value="NZ_CP042806.1"/>
</dbReference>
<feature type="signal peptide" evidence="1">
    <location>
        <begin position="1"/>
        <end position="19"/>
    </location>
</feature>
<dbReference type="AlphaFoldDB" id="A0A5B9E8K4"/>
<dbReference type="Proteomes" id="UP000321820">
    <property type="component" value="Chromosome"/>
</dbReference>
<gene>
    <name evidence="2" type="ORF">FTW19_00330</name>
</gene>
<dbReference type="InterPro" id="IPR017802">
    <property type="entry name" value="VWFA-rel_acidobac-type"/>
</dbReference>
<name>A0A5B9E8K4_9BACT</name>
<reference evidence="2 3" key="1">
    <citation type="submission" date="2019-08" db="EMBL/GenBank/DDBJ databases">
        <title>Complete genome sequence of Terriglobus albidus strain ORNL.</title>
        <authorList>
            <person name="Podar M."/>
        </authorList>
    </citation>
    <scope>NUCLEOTIDE SEQUENCE [LARGE SCALE GENOMIC DNA]</scope>
    <source>
        <strain evidence="2 3">ORNL</strain>
    </source>
</reference>
<dbReference type="InterPro" id="IPR036465">
    <property type="entry name" value="vWFA_dom_sf"/>
</dbReference>
<keyword evidence="1" id="KW-0732">Signal</keyword>
<protein>
    <submittedName>
        <fullName evidence="2">VWA domain-containing protein</fullName>
    </submittedName>
</protein>
<accession>A0A5B9E8K4</accession>
<feature type="chain" id="PRO_5023011774" evidence="1">
    <location>
        <begin position="20"/>
        <end position="321"/>
    </location>
</feature>
<dbReference type="SUPFAM" id="SSF53300">
    <property type="entry name" value="vWA-like"/>
    <property type="match status" value="1"/>
</dbReference>
<dbReference type="NCBIfam" id="TIGR03436">
    <property type="entry name" value="acidobact_VWFA"/>
    <property type="match status" value="1"/>
</dbReference>
<keyword evidence="3" id="KW-1185">Reference proteome</keyword>
<sequence length="321" mass="34935">MKKSLFAALLLLVPSIAFAQETPTIRVNTNLVQVPVSVDYKGERLYGLKPEQFVVQDNGVEQKIRLDEDADQQGIALFVLVECGRESMMQFGNISGLATMVESIVGGAPKLIAVARYASGPELLQDFTGNMEKTTMTLNALKPCEDGGANTLDAVKYAAEALSQRPSRYRRAILLVGETRDHGSKVKPEAVVEELGRSNVVVDSVSFNPGKTEIVNSLFHGQMGSGPLGLLIMAVNALKKNVPKTLSELSGGEYINFTTQKGFDNGMLRLSNHIHDYYLLSFQPPANVEPGLHRITISIPDYPDAKLRARQSYWAGPAGAQ</sequence>
<evidence type="ECO:0000313" key="3">
    <source>
        <dbReference type="Proteomes" id="UP000321820"/>
    </source>
</evidence>
<evidence type="ECO:0000313" key="2">
    <source>
        <dbReference type="EMBL" id="QEE26587.1"/>
    </source>
</evidence>